<keyword evidence="3" id="KW-1185">Reference proteome</keyword>
<dbReference type="InterPro" id="IPR005079">
    <property type="entry name" value="Peptidase_C45_hydrolase"/>
</dbReference>
<comment type="caution">
    <text evidence="2">The sequence shown here is derived from an EMBL/GenBank/DDBJ whole genome shotgun (WGS) entry which is preliminary data.</text>
</comment>
<gene>
    <name evidence="2" type="ORF">O4J56_13350</name>
</gene>
<proteinExistence type="predicted"/>
<evidence type="ECO:0000313" key="3">
    <source>
        <dbReference type="Proteomes" id="UP001527866"/>
    </source>
</evidence>
<feature type="domain" description="Peptidase C45 hydrolase" evidence="1">
    <location>
        <begin position="115"/>
        <end position="369"/>
    </location>
</feature>
<accession>A0ABT4U3T5</accession>
<keyword evidence="2" id="KW-0378">Hydrolase</keyword>
<dbReference type="Proteomes" id="UP001527866">
    <property type="component" value="Unassembled WGS sequence"/>
</dbReference>
<dbReference type="Gene3D" id="3.60.60.10">
    <property type="entry name" value="Penicillin V Acylase, Chain A"/>
    <property type="match status" value="1"/>
</dbReference>
<protein>
    <submittedName>
        <fullName evidence="2">Carcinine hydrolase/isopenicillin-N N-acyltransferase family protein</fullName>
    </submittedName>
</protein>
<dbReference type="GO" id="GO:0016787">
    <property type="term" value="F:hydrolase activity"/>
    <property type="evidence" value="ECO:0007669"/>
    <property type="project" value="UniProtKB-KW"/>
</dbReference>
<dbReference type="RefSeq" id="WP_270686073.1">
    <property type="nucleotide sequence ID" value="NZ_JAQFWQ010000032.1"/>
</dbReference>
<dbReference type="EMBL" id="JAQFWQ010000032">
    <property type="protein sequence ID" value="MDA2811622.1"/>
    <property type="molecule type" value="Genomic_DNA"/>
</dbReference>
<dbReference type="InterPro" id="IPR029055">
    <property type="entry name" value="Ntn_hydrolases_N"/>
</dbReference>
<organism evidence="2 3">
    <name type="scientific">Nocardiopsis endophytica</name>
    <dbReference type="NCBI Taxonomy" id="3018445"/>
    <lineage>
        <taxon>Bacteria</taxon>
        <taxon>Bacillati</taxon>
        <taxon>Actinomycetota</taxon>
        <taxon>Actinomycetes</taxon>
        <taxon>Streptosporangiales</taxon>
        <taxon>Nocardiopsidaceae</taxon>
        <taxon>Nocardiopsis</taxon>
    </lineage>
</organism>
<evidence type="ECO:0000313" key="2">
    <source>
        <dbReference type="EMBL" id="MDA2811622.1"/>
    </source>
</evidence>
<name>A0ABT4U3T5_9ACTN</name>
<reference evidence="2 3" key="1">
    <citation type="submission" date="2023-01" db="EMBL/GenBank/DDBJ databases">
        <title>Draft genome sequence of Nocardiopsis sp. RSe5-2 isolated from halophytes.</title>
        <authorList>
            <person name="Duangmal K."/>
            <person name="Chantavorakit T."/>
        </authorList>
    </citation>
    <scope>NUCLEOTIDE SEQUENCE [LARGE SCALE GENOMIC DNA]</scope>
    <source>
        <strain evidence="2 3">RSe5-2</strain>
    </source>
</reference>
<sequence length="392" mass="41952">MNTPDVVAGGPDDFMTVRHLTVSGGQAEIGRALAEEARRSYGWRPRPADPVVARARRAWFERNWPQHAARTAAVAGMLGADPDAVLLDGLARMPEGSACSALWCPPDMSSDGRGRLGRNYDFFTLAQSEVFAMMASGETWSAPPSAPSPLSAPSDEPAWCSRPFIVTTLPDEGLASVVLTMDTLDGCTEGVNEAGLSVALLIADAGSAEVPDPRPQAGLDPLRLPRFVLENAADTEEAKQALLGAKQYDGGTPMHYVIADAAGNGFVWERGRDGMEHIIETDGAVCATNHFLHRNSDARALPEDGAETMGTYRRYATLAKRAADGAMSPADLEDTLQDVAFDARTAEAYPVRTLWRTVLDPGARSMSVRFYLGDAPDGALRLSEEAVFSASR</sequence>
<dbReference type="SUPFAM" id="SSF56235">
    <property type="entry name" value="N-terminal nucleophile aminohydrolases (Ntn hydrolases)"/>
    <property type="match status" value="1"/>
</dbReference>
<dbReference type="Pfam" id="PF03417">
    <property type="entry name" value="AAT"/>
    <property type="match status" value="1"/>
</dbReference>
<evidence type="ECO:0000259" key="1">
    <source>
        <dbReference type="Pfam" id="PF03417"/>
    </source>
</evidence>